<proteinExistence type="predicted"/>
<protein>
    <submittedName>
        <fullName evidence="4">Uncharacterized protein LOC116307946</fullName>
    </submittedName>
</protein>
<accession>A0A6P8JBX6</accession>
<dbReference type="GeneID" id="116307946"/>
<evidence type="ECO:0000256" key="1">
    <source>
        <dbReference type="SAM" id="MobiDB-lite"/>
    </source>
</evidence>
<feature type="region of interest" description="Disordered" evidence="1">
    <location>
        <begin position="212"/>
        <end position="232"/>
    </location>
</feature>
<sequence>MSINSLIVLVGLTAVFWTGVSCLSFPSFPMQRNSPWHRCPESYGLVLNDFVLRRDNVEAEEIDWQKGAYTADGPVEVKVANVKTMDAEVTIELKIRSKTFGTTFTRELDCGPGMRFCERKNMDCHDMNDMFGVKGQGMCDANSRFRNGRFDSQFKLPEGLENISGTVSSLLNTLSADQIEVELHVTAEFFNSETGERTGCLDIVLGVHLKNNQNGGEDNSNPLSSVTSLLSL</sequence>
<name>A0A6P8JBX6_ACTTE</name>
<feature type="chain" id="PRO_5028379921" evidence="2">
    <location>
        <begin position="23"/>
        <end position="232"/>
    </location>
</feature>
<dbReference type="KEGG" id="aten:116307946"/>
<gene>
    <name evidence="4" type="primary">LOC116307946</name>
</gene>
<dbReference type="InParanoid" id="A0A6P8JBX6"/>
<dbReference type="RefSeq" id="XP_031574140.1">
    <property type="nucleotide sequence ID" value="XM_031718280.1"/>
</dbReference>
<dbReference type="OrthoDB" id="5992128at2759"/>
<evidence type="ECO:0000256" key="2">
    <source>
        <dbReference type="SAM" id="SignalP"/>
    </source>
</evidence>
<evidence type="ECO:0000313" key="3">
    <source>
        <dbReference type="Proteomes" id="UP000515163"/>
    </source>
</evidence>
<organism evidence="3 4">
    <name type="scientific">Actinia tenebrosa</name>
    <name type="common">Australian red waratah sea anemone</name>
    <dbReference type="NCBI Taxonomy" id="6105"/>
    <lineage>
        <taxon>Eukaryota</taxon>
        <taxon>Metazoa</taxon>
        <taxon>Cnidaria</taxon>
        <taxon>Anthozoa</taxon>
        <taxon>Hexacorallia</taxon>
        <taxon>Actiniaria</taxon>
        <taxon>Actiniidae</taxon>
        <taxon>Actinia</taxon>
    </lineage>
</organism>
<feature type="signal peptide" evidence="2">
    <location>
        <begin position="1"/>
        <end position="22"/>
    </location>
</feature>
<dbReference type="Proteomes" id="UP000515163">
    <property type="component" value="Unplaced"/>
</dbReference>
<keyword evidence="2" id="KW-0732">Signal</keyword>
<reference evidence="4" key="1">
    <citation type="submission" date="2025-08" db="UniProtKB">
        <authorList>
            <consortium name="RefSeq"/>
        </authorList>
    </citation>
    <scope>IDENTIFICATION</scope>
    <source>
        <tissue evidence="4">Tentacle</tissue>
    </source>
</reference>
<evidence type="ECO:0000313" key="4">
    <source>
        <dbReference type="RefSeq" id="XP_031574140.1"/>
    </source>
</evidence>
<dbReference type="AlphaFoldDB" id="A0A6P8JBX6"/>
<keyword evidence="3" id="KW-1185">Reference proteome</keyword>